<dbReference type="Gramene" id="Psat01G0179100-T1">
    <property type="protein sequence ID" value="KAI5442893.1"/>
    <property type="gene ID" value="KIW84_011791"/>
</dbReference>
<feature type="transmembrane region" description="Helical" evidence="1">
    <location>
        <begin position="6"/>
        <end position="29"/>
    </location>
</feature>
<keyword evidence="1" id="KW-0812">Transmembrane</keyword>
<accession>A0A9D5GVM6</accession>
<dbReference type="GO" id="GO:0003676">
    <property type="term" value="F:nucleic acid binding"/>
    <property type="evidence" value="ECO:0007669"/>
    <property type="project" value="InterPro"/>
</dbReference>
<proteinExistence type="predicted"/>
<dbReference type="InterPro" id="IPR036397">
    <property type="entry name" value="RNaseH_sf"/>
</dbReference>
<keyword evidence="3" id="KW-1185">Reference proteome</keyword>
<reference evidence="2 3" key="1">
    <citation type="journal article" date="2022" name="Nat. Genet.">
        <title>Improved pea reference genome and pan-genome highlight genomic features and evolutionary characteristics.</title>
        <authorList>
            <person name="Yang T."/>
            <person name="Liu R."/>
            <person name="Luo Y."/>
            <person name="Hu S."/>
            <person name="Wang D."/>
            <person name="Wang C."/>
            <person name="Pandey M.K."/>
            <person name="Ge S."/>
            <person name="Xu Q."/>
            <person name="Li N."/>
            <person name="Li G."/>
            <person name="Huang Y."/>
            <person name="Saxena R.K."/>
            <person name="Ji Y."/>
            <person name="Li M."/>
            <person name="Yan X."/>
            <person name="He Y."/>
            <person name="Liu Y."/>
            <person name="Wang X."/>
            <person name="Xiang C."/>
            <person name="Varshney R.K."/>
            <person name="Ding H."/>
            <person name="Gao S."/>
            <person name="Zong X."/>
        </authorList>
    </citation>
    <scope>NUCLEOTIDE SEQUENCE [LARGE SCALE GENOMIC DNA]</scope>
    <source>
        <strain evidence="2 3">cv. Zhongwan 6</strain>
    </source>
</reference>
<keyword evidence="1" id="KW-1133">Transmembrane helix</keyword>
<organism evidence="2 3">
    <name type="scientific">Pisum sativum</name>
    <name type="common">Garden pea</name>
    <name type="synonym">Lathyrus oleraceus</name>
    <dbReference type="NCBI Taxonomy" id="3888"/>
    <lineage>
        <taxon>Eukaryota</taxon>
        <taxon>Viridiplantae</taxon>
        <taxon>Streptophyta</taxon>
        <taxon>Embryophyta</taxon>
        <taxon>Tracheophyta</taxon>
        <taxon>Spermatophyta</taxon>
        <taxon>Magnoliopsida</taxon>
        <taxon>eudicotyledons</taxon>
        <taxon>Gunneridae</taxon>
        <taxon>Pentapetalae</taxon>
        <taxon>rosids</taxon>
        <taxon>fabids</taxon>
        <taxon>Fabales</taxon>
        <taxon>Fabaceae</taxon>
        <taxon>Papilionoideae</taxon>
        <taxon>50 kb inversion clade</taxon>
        <taxon>NPAAA clade</taxon>
        <taxon>Hologalegina</taxon>
        <taxon>IRL clade</taxon>
        <taxon>Fabeae</taxon>
        <taxon>Lathyrus</taxon>
    </lineage>
</organism>
<dbReference type="Gene3D" id="3.30.420.10">
    <property type="entry name" value="Ribonuclease H-like superfamily/Ribonuclease H"/>
    <property type="match status" value="1"/>
</dbReference>
<protein>
    <submittedName>
        <fullName evidence="2">Uncharacterized protein</fullName>
    </submittedName>
</protein>
<keyword evidence="1" id="KW-0472">Membrane</keyword>
<evidence type="ECO:0000313" key="2">
    <source>
        <dbReference type="EMBL" id="KAI5442893.1"/>
    </source>
</evidence>
<gene>
    <name evidence="2" type="ORF">KIW84_011791</name>
</gene>
<comment type="caution">
    <text evidence="2">The sequence shown here is derived from an EMBL/GenBank/DDBJ whole genome shotgun (WGS) entry which is preliminary data.</text>
</comment>
<evidence type="ECO:0000313" key="3">
    <source>
        <dbReference type="Proteomes" id="UP001058974"/>
    </source>
</evidence>
<evidence type="ECO:0000256" key="1">
    <source>
        <dbReference type="SAM" id="Phobius"/>
    </source>
</evidence>
<name>A0A9D5GVM6_PEA</name>
<dbReference type="AlphaFoldDB" id="A0A9D5GVM6"/>
<dbReference type="Proteomes" id="UP001058974">
    <property type="component" value="Chromosome 1"/>
</dbReference>
<dbReference type="EMBL" id="JAMSHJ010000001">
    <property type="protein sequence ID" value="KAI5442893.1"/>
    <property type="molecule type" value="Genomic_DNA"/>
</dbReference>
<sequence>MFRILHLNWMAIAVVAVVHSLEVVVIMMVGQKYSARFVLKLDMMLRCSITDVTTMDVSFSMVCFYTWFMPRPTTPSYVGKQPQAYLVGSDTGTSQAGNSQWYADSGVTHHVTNFADHFLDNISTSSIDQVMLVSQFARDNRVYFEFHPDFCLIKSQATSEMILEGSLGNDGLYSFGNLKAPSYSASLSPCVYTLTSGNLHSSPLNLCTNKNINAISPSLYSQWHNRMGDPHHDVLKVVLSECNIPIPHQSKLDFCTTFCLGKVHRLPSTSSTTQYHAPFELIFVDVWGPAPMVSTARFKYLLTCVDAFTKYT</sequence>